<feature type="domain" description="HTH cro/C1-type" evidence="2">
    <location>
        <begin position="7"/>
        <end position="61"/>
    </location>
</feature>
<dbReference type="SUPFAM" id="SSF47413">
    <property type="entry name" value="lambda repressor-like DNA-binding domains"/>
    <property type="match status" value="1"/>
</dbReference>
<dbReference type="InterPro" id="IPR050807">
    <property type="entry name" value="TransReg_Diox_bact_type"/>
</dbReference>
<organism evidence="3 4">
    <name type="scientific">Sporolituus thermophilus DSM 23256</name>
    <dbReference type="NCBI Taxonomy" id="1123285"/>
    <lineage>
        <taxon>Bacteria</taxon>
        <taxon>Bacillati</taxon>
        <taxon>Bacillota</taxon>
        <taxon>Negativicutes</taxon>
        <taxon>Selenomonadales</taxon>
        <taxon>Sporomusaceae</taxon>
        <taxon>Sporolituus</taxon>
    </lineage>
</organism>
<proteinExistence type="predicted"/>
<dbReference type="InterPro" id="IPR001387">
    <property type="entry name" value="Cro/C1-type_HTH"/>
</dbReference>
<sequence>MPKLTKMKILRMQKGLTQHDLAKMLGVSQSYVAKVENEQIKPTQDILLALAEVLGCRPDELV</sequence>
<evidence type="ECO:0000256" key="1">
    <source>
        <dbReference type="ARBA" id="ARBA00023125"/>
    </source>
</evidence>
<keyword evidence="1 3" id="KW-0238">DNA-binding</keyword>
<dbReference type="SMART" id="SM00530">
    <property type="entry name" value="HTH_XRE"/>
    <property type="match status" value="1"/>
</dbReference>
<dbReference type="EMBL" id="FNBU01000010">
    <property type="protein sequence ID" value="SDF42023.1"/>
    <property type="molecule type" value="Genomic_DNA"/>
</dbReference>
<dbReference type="Proteomes" id="UP000243333">
    <property type="component" value="Unassembled WGS sequence"/>
</dbReference>
<dbReference type="Gene3D" id="1.10.260.40">
    <property type="entry name" value="lambda repressor-like DNA-binding domains"/>
    <property type="match status" value="1"/>
</dbReference>
<evidence type="ECO:0000259" key="2">
    <source>
        <dbReference type="PROSITE" id="PS50943"/>
    </source>
</evidence>
<dbReference type="PROSITE" id="PS50943">
    <property type="entry name" value="HTH_CROC1"/>
    <property type="match status" value="1"/>
</dbReference>
<dbReference type="RefSeq" id="WP_093689611.1">
    <property type="nucleotide sequence ID" value="NZ_FNBU01000010.1"/>
</dbReference>
<dbReference type="CDD" id="cd00093">
    <property type="entry name" value="HTH_XRE"/>
    <property type="match status" value="1"/>
</dbReference>
<keyword evidence="4" id="KW-1185">Reference proteome</keyword>
<dbReference type="Pfam" id="PF01381">
    <property type="entry name" value="HTH_3"/>
    <property type="match status" value="1"/>
</dbReference>
<dbReference type="PANTHER" id="PTHR46797:SF1">
    <property type="entry name" value="METHYLPHOSPHONATE SYNTHASE"/>
    <property type="match status" value="1"/>
</dbReference>
<dbReference type="PANTHER" id="PTHR46797">
    <property type="entry name" value="HTH-TYPE TRANSCRIPTIONAL REGULATOR"/>
    <property type="match status" value="1"/>
</dbReference>
<name>A0A1G7KXV2_9FIRM</name>
<evidence type="ECO:0000313" key="3">
    <source>
        <dbReference type="EMBL" id="SDF42023.1"/>
    </source>
</evidence>
<evidence type="ECO:0000313" key="4">
    <source>
        <dbReference type="Proteomes" id="UP000243333"/>
    </source>
</evidence>
<dbReference type="OrthoDB" id="1683779at2"/>
<dbReference type="STRING" id="1123285.SAMN05660235_01512"/>
<dbReference type="GO" id="GO:0005829">
    <property type="term" value="C:cytosol"/>
    <property type="evidence" value="ECO:0007669"/>
    <property type="project" value="TreeGrafter"/>
</dbReference>
<reference evidence="4" key="1">
    <citation type="submission" date="2016-10" db="EMBL/GenBank/DDBJ databases">
        <authorList>
            <person name="Varghese N."/>
            <person name="Submissions S."/>
        </authorList>
    </citation>
    <scope>NUCLEOTIDE SEQUENCE [LARGE SCALE GENOMIC DNA]</scope>
    <source>
        <strain evidence="4">DSM 23256</strain>
    </source>
</reference>
<protein>
    <submittedName>
        <fullName evidence="3">DNA-binding transcriptional regulator, XRE-family HTH domain</fullName>
    </submittedName>
</protein>
<dbReference type="AlphaFoldDB" id="A0A1G7KXV2"/>
<gene>
    <name evidence="3" type="ORF">SAMN05660235_01512</name>
</gene>
<dbReference type="InterPro" id="IPR010982">
    <property type="entry name" value="Lambda_DNA-bd_dom_sf"/>
</dbReference>
<accession>A0A1G7KXV2</accession>
<dbReference type="GO" id="GO:0003677">
    <property type="term" value="F:DNA binding"/>
    <property type="evidence" value="ECO:0007669"/>
    <property type="project" value="UniProtKB-KW"/>
</dbReference>
<dbReference type="GO" id="GO:0003700">
    <property type="term" value="F:DNA-binding transcription factor activity"/>
    <property type="evidence" value="ECO:0007669"/>
    <property type="project" value="TreeGrafter"/>
</dbReference>